<gene>
    <name evidence="2" type="ORF">EYC84_000438</name>
</gene>
<dbReference type="AlphaFoldDB" id="A0A5M9JNK9"/>
<dbReference type="PRINTS" id="PR01217">
    <property type="entry name" value="PRICHEXTENSN"/>
</dbReference>
<name>A0A5M9JNK9_MONFR</name>
<accession>A0A5M9JNK9</accession>
<feature type="region of interest" description="Disordered" evidence="1">
    <location>
        <begin position="56"/>
        <end position="146"/>
    </location>
</feature>
<evidence type="ECO:0000313" key="2">
    <source>
        <dbReference type="EMBL" id="KAA8571084.1"/>
    </source>
</evidence>
<dbReference type="Proteomes" id="UP000322873">
    <property type="component" value="Unassembled WGS sequence"/>
</dbReference>
<sequence length="146" mass="15825">MRAAQRGDASRSLMLRAGERKLYYINTLKSSNLKVPTSKFQPQSFNLKILTLNLNLQLQPQPQPQPQPPTPNPPPKWPPTTQPHPPPHPRAPPHTRPSTQPRHAAPSAPPRPKPPPPTTQTTGAPTSTGAKRCATSGTGSYCTCPS</sequence>
<feature type="compositionally biased region" description="Polar residues" evidence="1">
    <location>
        <begin position="135"/>
        <end position="146"/>
    </location>
</feature>
<organism evidence="2 3">
    <name type="scientific">Monilinia fructicola</name>
    <name type="common">Brown rot fungus</name>
    <name type="synonym">Ciboria fructicola</name>
    <dbReference type="NCBI Taxonomy" id="38448"/>
    <lineage>
        <taxon>Eukaryota</taxon>
        <taxon>Fungi</taxon>
        <taxon>Dikarya</taxon>
        <taxon>Ascomycota</taxon>
        <taxon>Pezizomycotina</taxon>
        <taxon>Leotiomycetes</taxon>
        <taxon>Helotiales</taxon>
        <taxon>Sclerotiniaceae</taxon>
        <taxon>Monilinia</taxon>
    </lineage>
</organism>
<keyword evidence="3" id="KW-1185">Reference proteome</keyword>
<evidence type="ECO:0000313" key="3">
    <source>
        <dbReference type="Proteomes" id="UP000322873"/>
    </source>
</evidence>
<evidence type="ECO:0000256" key="1">
    <source>
        <dbReference type="SAM" id="MobiDB-lite"/>
    </source>
</evidence>
<feature type="compositionally biased region" description="Pro residues" evidence="1">
    <location>
        <begin position="107"/>
        <end position="118"/>
    </location>
</feature>
<comment type="caution">
    <text evidence="2">The sequence shown here is derived from an EMBL/GenBank/DDBJ whole genome shotgun (WGS) entry which is preliminary data.</text>
</comment>
<feature type="compositionally biased region" description="Low complexity" evidence="1">
    <location>
        <begin position="96"/>
        <end position="106"/>
    </location>
</feature>
<feature type="compositionally biased region" description="Pro residues" evidence="1">
    <location>
        <begin position="61"/>
        <end position="95"/>
    </location>
</feature>
<proteinExistence type="predicted"/>
<feature type="compositionally biased region" description="Low complexity" evidence="1">
    <location>
        <begin position="119"/>
        <end position="130"/>
    </location>
</feature>
<protein>
    <submittedName>
        <fullName evidence="2">Uncharacterized protein</fullName>
    </submittedName>
</protein>
<reference evidence="2 3" key="1">
    <citation type="submission" date="2019-06" db="EMBL/GenBank/DDBJ databases">
        <title>Genome Sequence of the Brown Rot Fungal Pathogen Monilinia fructicola.</title>
        <authorList>
            <person name="De Miccolis Angelini R.M."/>
            <person name="Landi L."/>
            <person name="Abate D."/>
            <person name="Pollastro S."/>
            <person name="Romanazzi G."/>
            <person name="Faretra F."/>
        </authorList>
    </citation>
    <scope>NUCLEOTIDE SEQUENCE [LARGE SCALE GENOMIC DNA]</scope>
    <source>
        <strain evidence="2 3">Mfrc123</strain>
    </source>
</reference>
<dbReference type="EMBL" id="VICG01000006">
    <property type="protein sequence ID" value="KAA8571084.1"/>
    <property type="molecule type" value="Genomic_DNA"/>
</dbReference>